<comment type="caution">
    <text evidence="2">The sequence shown here is derived from an EMBL/GenBank/DDBJ whole genome shotgun (WGS) entry which is preliminary data.</text>
</comment>
<keyword evidence="3" id="KW-1185">Reference proteome</keyword>
<proteinExistence type="predicted"/>
<dbReference type="RefSeq" id="WP_340291778.1">
    <property type="nucleotide sequence ID" value="NZ_JBBJUP010000013.1"/>
</dbReference>
<reference evidence="2 3" key="1">
    <citation type="submission" date="2024-03" db="EMBL/GenBank/DDBJ databases">
        <title>Draft genome sequence of Pseudonocardia sp. DW16-2.</title>
        <authorList>
            <person name="Duangmal K."/>
        </authorList>
    </citation>
    <scope>NUCLEOTIDE SEQUENCE [LARGE SCALE GENOMIC DNA]</scope>
    <source>
        <strain evidence="2 3">DW16-2</strain>
    </source>
</reference>
<gene>
    <name evidence="2" type="ORF">WJX68_16425</name>
</gene>
<evidence type="ECO:0008006" key="4">
    <source>
        <dbReference type="Google" id="ProtNLM"/>
    </source>
</evidence>
<dbReference type="Proteomes" id="UP001364211">
    <property type="component" value="Unassembled WGS sequence"/>
</dbReference>
<dbReference type="EMBL" id="JBBJUP010000013">
    <property type="protein sequence ID" value="MEJ8280530.1"/>
    <property type="molecule type" value="Genomic_DNA"/>
</dbReference>
<evidence type="ECO:0000313" key="2">
    <source>
        <dbReference type="EMBL" id="MEJ8280530.1"/>
    </source>
</evidence>
<evidence type="ECO:0000313" key="3">
    <source>
        <dbReference type="Proteomes" id="UP001364211"/>
    </source>
</evidence>
<evidence type="ECO:0000256" key="1">
    <source>
        <dbReference type="SAM" id="MobiDB-lite"/>
    </source>
</evidence>
<feature type="region of interest" description="Disordered" evidence="1">
    <location>
        <begin position="325"/>
        <end position="345"/>
    </location>
</feature>
<accession>A0ABU8T996</accession>
<sequence length="345" mass="35705">MSTPDGPGPVAQRLGELLRARGLTVLRRNAVLAAFAEADPRSHGTVHMRRALAAALDELAAAGVLVPSAATDGGVPPLPRQVRMARPAPAATASGPGPVWHPELRWADGVARPAPVLLQVNDWLFRHGARAQEVPLRERALEVTGDEKAFDGPLPRGLTLATLRARRVVPPLHTEAVGDGPVLLVVENADTADSLVRALRRDAGPVGAVAWGAGNAFTASVLSLRPAPPAAVRYFGDLDPAGLRIPARASELAVAEGLPPVLPATGLYRALLAHGRPAASSSVDAGGVAWLDPGLRGPVRDLFAAGTRLAQEAVGTTVLAADGVWRDGLGPGRDRPEPPGPAPRL</sequence>
<name>A0ABU8T996_9PSEU</name>
<protein>
    <recommendedName>
        <fullName evidence="4">Wadjet protein JetD C-terminal domain-containing protein</fullName>
    </recommendedName>
</protein>
<organism evidence="2 3">
    <name type="scientific">Pseudonocardia spirodelae</name>
    <dbReference type="NCBI Taxonomy" id="3133431"/>
    <lineage>
        <taxon>Bacteria</taxon>
        <taxon>Bacillati</taxon>
        <taxon>Actinomycetota</taxon>
        <taxon>Actinomycetes</taxon>
        <taxon>Pseudonocardiales</taxon>
        <taxon>Pseudonocardiaceae</taxon>
        <taxon>Pseudonocardia</taxon>
    </lineage>
</organism>